<name>M4NKL5_9VIRU</name>
<comment type="subcellular location">
    <subcellularLocation>
        <location evidence="1 6">Virion</location>
    </subcellularLocation>
</comment>
<dbReference type="InterPro" id="IPR004219">
    <property type="entry name" value="TTvirus_Unk"/>
</dbReference>
<dbReference type="EMDB" id="EMD-43009"/>
<evidence type="ECO:0000256" key="6">
    <source>
        <dbReference type="RuleBase" id="RU361230"/>
    </source>
</evidence>
<evidence type="ECO:0000256" key="3">
    <source>
        <dbReference type="ARBA" id="ARBA00022431"/>
    </source>
</evidence>
<evidence type="ECO:0007829" key="10">
    <source>
        <dbReference type="PDB" id="8CYG"/>
    </source>
</evidence>
<dbReference type="EMDB" id="EMD-27077"/>
<protein>
    <recommendedName>
        <fullName evidence="6">Capsid protein</fullName>
    </recommendedName>
</protein>
<dbReference type="GeneID" id="14757606"/>
<keyword evidence="10 11" id="KW-0002">3D-structure</keyword>
<keyword evidence="3 6" id="KW-1140">T=1 icosahedral capsid protein</keyword>
<dbReference type="PDB" id="8CYG">
    <property type="method" value="EM"/>
    <property type="resolution" value="3.98 A"/>
    <property type="chains" value="0/1/2/3/4/5/6/7/A/B/C/D/E/F/G/H/I/J/K/L/M/N/O/P/Q/R/S/T/U/V=1-672"/>
</dbReference>
<dbReference type="GO" id="GO:0039615">
    <property type="term" value="C:T=1 icosahedral viral capsid"/>
    <property type="evidence" value="ECO:0007669"/>
    <property type="project" value="UniProtKB-UniRule"/>
</dbReference>
<evidence type="ECO:0000256" key="2">
    <source>
        <dbReference type="ARBA" id="ARBA00006131"/>
    </source>
</evidence>
<dbReference type="RefSeq" id="YP_007518450.1">
    <property type="nucleotide sequence ID" value="NC_020498.1"/>
</dbReference>
<keyword evidence="5 6" id="KW-0946">Virion</keyword>
<evidence type="ECO:0000313" key="9">
    <source>
        <dbReference type="Proteomes" id="UP000125746"/>
    </source>
</evidence>
<dbReference type="Pfam" id="PF02956">
    <property type="entry name" value="TT_ORF1"/>
    <property type="match status" value="1"/>
</dbReference>
<accession>M4NKL5</accession>
<feature type="region of interest" description="Disordered" evidence="7">
    <location>
        <begin position="614"/>
        <end position="642"/>
    </location>
</feature>
<feature type="compositionally biased region" description="Acidic residues" evidence="7">
    <location>
        <begin position="633"/>
        <end position="642"/>
    </location>
</feature>
<comment type="function">
    <text evidence="6">Self-assembles to form an icosahedral capsid.</text>
</comment>
<evidence type="ECO:0007829" key="11">
    <source>
        <dbReference type="PDB" id="8V7X"/>
    </source>
</evidence>
<organism evidence="8 9">
    <name type="scientific">TTV-like mini virus</name>
    <dbReference type="NCBI Taxonomy" id="93678"/>
    <lineage>
        <taxon>Viruses</taxon>
        <taxon>Monodnaviria</taxon>
        <taxon>Shotokuvirae</taxon>
        <taxon>Commensaviricota</taxon>
        <taxon>Cardeaviricetes</taxon>
        <taxon>Sanitavirales</taxon>
        <taxon>Anelloviridae</taxon>
        <taxon>Betatorquevirus</taxon>
    </lineage>
</organism>
<dbReference type="PDB" id="8V7X">
    <property type="method" value="EM"/>
    <property type="resolution" value="2.80 A"/>
    <property type="chains" value="0/1/2/3/4/5/6/7/A/B/C/D/E/F/G/H/I/J/K/L/M/N/O/P/Q/R/S/T/U/V=1-609"/>
</dbReference>
<evidence type="ECO:0000256" key="4">
    <source>
        <dbReference type="ARBA" id="ARBA00022561"/>
    </source>
</evidence>
<sequence>MPWWYRRRSYNPWRRRNWFRRPRKTIYRRYRRRRRWVRRKPFYKRKIKRLNIVEWQPKSIRKCRIKGMLCLFQTTEDRLSYNFDMYEESIIPEKLPGGGGFSIKNISLYALYQEHIHAHNIFTHTNTDRPLARYTGCSLKFYQSKDIDYVVTYSTSLPLRSSMGMYNSMQPSIHLMQQNKLIVPSKQTQKRRKPYIKKHISPPTQMKSQWYFQHNIANIPLLMIRTTALTLDNYYIGSRQLSTNVTIHTLNTTYIQNRDWGDRNKTYYCQTLGTQRYFLYGTHSTAQNINDIKLQELIPLTNTQDYVQGFDWTEKDKHNITTYKEFLTKGAGNPFHAEWITAQNPVIHTANSPTQIEQIYTASTTTFQNKKLTDLPTPGYIFITPTVSLRYNPYKDLAERNKCYFVRSKINAHGWDPEQHQELINSDLPQWLLLFGYPDYIKRTQNFALVDTNYILVDHCPYTNPEKTPFIPLSTSFIEGRSPYSPSDTHEPDEEDQNRWYPCYQYQQESINSICLSGPGTPKIPKGITAEAKVKYSFNFKWGGDLPPMSTITNPTDQPTYVVPNNFNETTSLQNPTTRPEHFLYSFDERRGQLTEKATKRLLKDWETKETSLLSTEYRFAEPTQTQAPQEDPSSEEEEESNLFERLLRQRTKQLQLKRRIIQTLKDLQKLE</sequence>
<reference evidence="8 9" key="1">
    <citation type="journal article" date="2012" name="Eur. Respir. J.">
        <title>Potential implication of new torque teno mini viruses in parapneumonic empyema in children.</title>
        <authorList>
            <person name="Galmes J."/>
            <person name="Li Y."/>
            <person name="Rajoharison A."/>
            <person name="Ren L."/>
            <person name="Dollet S."/>
            <person name="Richard N."/>
            <person name="Vernet G."/>
            <person name="Javouhey E."/>
            <person name="Wang J."/>
            <person name="Telles J.N."/>
            <person name="Paranhos-Baccala G."/>
        </authorList>
    </citation>
    <scope>NUCLEOTIDE SEQUENCE [LARGE SCALE GENOMIC DNA]</scope>
    <source>
        <strain evidence="8">TTMV_LY1</strain>
    </source>
</reference>
<dbReference type="OrthoDB" id="3295at10239"/>
<evidence type="ECO:0000256" key="7">
    <source>
        <dbReference type="SAM" id="MobiDB-lite"/>
    </source>
</evidence>
<evidence type="ECO:0000256" key="1">
    <source>
        <dbReference type="ARBA" id="ARBA00004328"/>
    </source>
</evidence>
<dbReference type="KEGG" id="vg:14757606"/>
<keyword evidence="9" id="KW-1185">Reference proteome</keyword>
<proteinExistence type="evidence at protein level"/>
<keyword evidence="4 6" id="KW-0167">Capsid protein</keyword>
<evidence type="ECO:0000313" key="8">
    <source>
        <dbReference type="EMBL" id="AGG91481.1"/>
    </source>
</evidence>
<dbReference type="EMBL" id="JX134044">
    <property type="protein sequence ID" value="AGG91481.1"/>
    <property type="molecule type" value="Genomic_DNA"/>
</dbReference>
<dbReference type="Proteomes" id="UP000125746">
    <property type="component" value="Segment"/>
</dbReference>
<comment type="similarity">
    <text evidence="2 6">Belongs to the anelloviridae capsid protein family.</text>
</comment>
<reference evidence="10 11" key="2">
    <citation type="journal article" date="2024" name="Nat. Commun.">
        <title>Structure of anellovirus-like particles reveal a mechanism for immune evasion.</title>
        <authorList>
            <person name="Liou S.H."/>
            <person name="Boggavarapu R."/>
            <person name="Cohen N.R."/>
            <person name="Zhang Y."/>
            <person name="Sharma I."/>
            <person name="Zeheb L."/>
            <person name="Mukund Acharekar N."/>
            <person name="Rodgers H.D."/>
            <person name="Islam S."/>
            <person name="Pitts J."/>
            <person name="Arze C."/>
            <person name="Swaminathan H."/>
            <person name="Yozwiak N."/>
            <person name="Ong T."/>
            <person name="Hajjar R.J."/>
            <person name="Chang Y."/>
            <person name="Swanson K.A."/>
            <person name="Delagrave S."/>
        </authorList>
    </citation>
    <scope>STRUCTURE BY ELECTRON MICROSCOPY (2.80 ANGSTROMS) OF 1-609</scope>
</reference>
<dbReference type="SMR" id="M4NKL5"/>
<evidence type="ECO:0000256" key="5">
    <source>
        <dbReference type="ARBA" id="ARBA00022844"/>
    </source>
</evidence>